<gene>
    <name evidence="2" type="ORF">Rsub_06374</name>
</gene>
<feature type="compositionally biased region" description="Gly residues" evidence="1">
    <location>
        <begin position="261"/>
        <end position="298"/>
    </location>
</feature>
<evidence type="ECO:0000256" key="1">
    <source>
        <dbReference type="SAM" id="MobiDB-lite"/>
    </source>
</evidence>
<keyword evidence="3" id="KW-1185">Reference proteome</keyword>
<evidence type="ECO:0000313" key="3">
    <source>
        <dbReference type="Proteomes" id="UP000247498"/>
    </source>
</evidence>
<proteinExistence type="predicted"/>
<feature type="region of interest" description="Disordered" evidence="1">
    <location>
        <begin position="193"/>
        <end position="337"/>
    </location>
</feature>
<dbReference type="Proteomes" id="UP000247498">
    <property type="component" value="Unassembled WGS sequence"/>
</dbReference>
<dbReference type="InParanoid" id="A0A2V0P0D9"/>
<organism evidence="2 3">
    <name type="scientific">Raphidocelis subcapitata</name>
    <dbReference type="NCBI Taxonomy" id="307507"/>
    <lineage>
        <taxon>Eukaryota</taxon>
        <taxon>Viridiplantae</taxon>
        <taxon>Chlorophyta</taxon>
        <taxon>core chlorophytes</taxon>
        <taxon>Chlorophyceae</taxon>
        <taxon>CS clade</taxon>
        <taxon>Sphaeropleales</taxon>
        <taxon>Selenastraceae</taxon>
        <taxon>Raphidocelis</taxon>
    </lineage>
</organism>
<dbReference type="EMBL" id="BDRX01000040">
    <property type="protein sequence ID" value="GBF93336.1"/>
    <property type="molecule type" value="Genomic_DNA"/>
</dbReference>
<accession>A0A2V0P0D9</accession>
<dbReference type="STRING" id="307507.A0A2V0P0D9"/>
<name>A0A2V0P0D9_9CHLO</name>
<reference evidence="2 3" key="1">
    <citation type="journal article" date="2018" name="Sci. Rep.">
        <title>Raphidocelis subcapitata (=Pseudokirchneriella subcapitata) provides an insight into genome evolution and environmental adaptations in the Sphaeropleales.</title>
        <authorList>
            <person name="Suzuki S."/>
            <person name="Yamaguchi H."/>
            <person name="Nakajima N."/>
            <person name="Kawachi M."/>
        </authorList>
    </citation>
    <scope>NUCLEOTIDE SEQUENCE [LARGE SCALE GENOMIC DNA]</scope>
    <source>
        <strain evidence="2 3">NIES-35</strain>
    </source>
</reference>
<dbReference type="AlphaFoldDB" id="A0A2V0P0D9"/>
<sequence length="337" mass="34690">MADAPRERPRLNLKPRDPEAAKNIDIERLHSAGKKNPFGEAKPREAVLSTRLGKSEEEILKEEIKSERPKLRLNPQQLEEKRAAETAISEIAELVDAEPEADKKSELREELAARKAALDELMDGFEKLAVEAAARGEVMRPSERRAKAIEEGRPGYAPGIDRAGSGGIYGSGAIAGPGGYGAGGEFRGGGSGGFRGGRGGGGGFPGYEERGYGGGGGGAGSYERRGGGGGGGSFDGGRREYRGPSDYHNAETFGPEAVSFRGGGGGAGAGGGRRGYTPAGGGGGGFRGGGGGGRGYEGSSGRFDDDPRNYPGMGGPLPAGSNDEYYATPGNSVQDRY</sequence>
<evidence type="ECO:0000313" key="2">
    <source>
        <dbReference type="EMBL" id="GBF93336.1"/>
    </source>
</evidence>
<feature type="region of interest" description="Disordered" evidence="1">
    <location>
        <begin position="1"/>
        <end position="44"/>
    </location>
</feature>
<dbReference type="OrthoDB" id="422005at2759"/>
<feature type="compositionally biased region" description="Gly residues" evidence="1">
    <location>
        <begin position="193"/>
        <end position="205"/>
    </location>
</feature>
<comment type="caution">
    <text evidence="2">The sequence shown here is derived from an EMBL/GenBank/DDBJ whole genome shotgun (WGS) entry which is preliminary data.</text>
</comment>
<feature type="compositionally biased region" description="Basic and acidic residues" evidence="1">
    <location>
        <begin position="236"/>
        <end position="249"/>
    </location>
</feature>
<feature type="compositionally biased region" description="Basic and acidic residues" evidence="1">
    <location>
        <begin position="1"/>
        <end position="30"/>
    </location>
</feature>
<protein>
    <submittedName>
        <fullName evidence="2">Uncharacterized protein</fullName>
    </submittedName>
</protein>